<feature type="signal peptide" evidence="11">
    <location>
        <begin position="1"/>
        <end position="19"/>
    </location>
</feature>
<evidence type="ECO:0000313" key="14">
    <source>
        <dbReference type="EMBL" id="KAL0959865.1"/>
    </source>
</evidence>
<feature type="domain" description="Calcineurin-like phosphoesterase" evidence="12">
    <location>
        <begin position="146"/>
        <end position="408"/>
    </location>
</feature>
<keyword evidence="8" id="KW-0862">Zinc</keyword>
<dbReference type="Pfam" id="PF19272">
    <property type="entry name" value="ASMase_C"/>
    <property type="match status" value="1"/>
</dbReference>
<dbReference type="InterPro" id="IPR041805">
    <property type="entry name" value="ASMase/PPN1_MPP"/>
</dbReference>
<evidence type="ECO:0000256" key="4">
    <source>
        <dbReference type="ARBA" id="ARBA00022525"/>
    </source>
</evidence>
<dbReference type="InterPro" id="IPR029052">
    <property type="entry name" value="Metallo-depent_PP-like"/>
</dbReference>
<keyword evidence="10" id="KW-0326">Glycosidase</keyword>
<gene>
    <name evidence="14" type="ORF">HGRIS_011538</name>
</gene>
<evidence type="ECO:0000256" key="8">
    <source>
        <dbReference type="ARBA" id="ARBA00022833"/>
    </source>
</evidence>
<dbReference type="Gene3D" id="3.60.21.10">
    <property type="match status" value="1"/>
</dbReference>
<keyword evidence="15" id="KW-1185">Reference proteome</keyword>
<evidence type="ECO:0000256" key="6">
    <source>
        <dbReference type="ARBA" id="ARBA00022729"/>
    </source>
</evidence>
<feature type="chain" id="PRO_5046224200" description="Sphingomyelin phosphodiesterase" evidence="11">
    <location>
        <begin position="20"/>
        <end position="627"/>
    </location>
</feature>
<keyword evidence="7 10" id="KW-0378">Hydrolase</keyword>
<organism evidence="14 15">
    <name type="scientific">Hohenbuehelia grisea</name>
    <dbReference type="NCBI Taxonomy" id="104357"/>
    <lineage>
        <taxon>Eukaryota</taxon>
        <taxon>Fungi</taxon>
        <taxon>Dikarya</taxon>
        <taxon>Basidiomycota</taxon>
        <taxon>Agaricomycotina</taxon>
        <taxon>Agaricomycetes</taxon>
        <taxon>Agaricomycetidae</taxon>
        <taxon>Agaricales</taxon>
        <taxon>Pleurotineae</taxon>
        <taxon>Pleurotaceae</taxon>
        <taxon>Hohenbuehelia</taxon>
    </lineage>
</organism>
<evidence type="ECO:0000256" key="3">
    <source>
        <dbReference type="ARBA" id="ARBA00008234"/>
    </source>
</evidence>
<dbReference type="EMBL" id="JASNQZ010000002">
    <property type="protein sequence ID" value="KAL0959865.1"/>
    <property type="molecule type" value="Genomic_DNA"/>
</dbReference>
<dbReference type="PANTHER" id="PTHR10340">
    <property type="entry name" value="SPHINGOMYELIN PHOSPHODIESTERASE"/>
    <property type="match status" value="1"/>
</dbReference>
<dbReference type="InterPro" id="IPR011160">
    <property type="entry name" value="Sphingomy_PDE"/>
</dbReference>
<dbReference type="PIRSF" id="PIRSF000948">
    <property type="entry name" value="Sphingomy_PDE"/>
    <property type="match status" value="1"/>
</dbReference>
<feature type="domain" description="Sphingomyelin phosphodiesterase C-terminal" evidence="13">
    <location>
        <begin position="427"/>
        <end position="551"/>
    </location>
</feature>
<dbReference type="Pfam" id="PF00149">
    <property type="entry name" value="Metallophos"/>
    <property type="match status" value="1"/>
</dbReference>
<evidence type="ECO:0000256" key="9">
    <source>
        <dbReference type="ARBA" id="ARBA00023180"/>
    </source>
</evidence>
<evidence type="ECO:0000256" key="10">
    <source>
        <dbReference type="PIRNR" id="PIRNR000948"/>
    </source>
</evidence>
<keyword evidence="6 11" id="KW-0732">Signal</keyword>
<evidence type="ECO:0000256" key="2">
    <source>
        <dbReference type="ARBA" id="ARBA00004613"/>
    </source>
</evidence>
<comment type="function">
    <text evidence="10">Converts sphingomyelin to ceramide.</text>
</comment>
<evidence type="ECO:0000256" key="11">
    <source>
        <dbReference type="SAM" id="SignalP"/>
    </source>
</evidence>
<comment type="caution">
    <text evidence="14">The sequence shown here is derived from an EMBL/GenBank/DDBJ whole genome shotgun (WGS) entry which is preliminary data.</text>
</comment>
<proteinExistence type="inferred from homology"/>
<sequence length="627" mass="68595">MIARSLWLYAFVLFGVARAGLVDDIVTALTQATSCGGCKALLVPLKGLAYLGDGPFVSTFTAVCKTLKLTDDDVCEGAIAQHAPIIAHNIREISIFGDMGSKLCDGVFGLCQPPAVNKYKVSFPKAAPSKPKVFTSTGKPPFQVSHFSDVHVDRQYAPGSDGVCNKPICCRKYADKKGPVSQPAGPFGHFNCDTPVPLANSMLSAIQTRAPNNKFSIFTGDVVEAAVWSLNRKEVIEDLQSFNGQMAAHLKTPVYPAIGNHEAAPANNFPRSTTSESSAQWVFDVQGSGWAQWIGQKAADQAVHTSGSYSVIAAGTNLRIISINTVYWYKQNYWLYDDDNAPSDPNGIIAFTVRELQAAEDAGQRAWIVGHMPPGRQDTLNDQSNYFDQVIQRYKNTIAAQFYGHDHGDQFAIAYSDYSKRSAATAVSVAHIAPALTPRSGNPAFKVYDVDPDTYEVMDVKVYMSQVQNPNFQKNPSWDLYYSARSVYGPLVPGLKASDPLGPAFWHGVTQGFERNETAFQMWNTFQSRGAKVHACDAECKKITICNLRALRAEDNCEDSKPGLQVRRRALQEQLDNPTAPVRDECEGGGLGHIFAKAALRLSSDNFSNDLLEELKERLKEVVPEAA</sequence>
<comment type="subcellular location">
    <subcellularLocation>
        <location evidence="2">Secreted</location>
    </subcellularLocation>
</comment>
<protein>
    <recommendedName>
        <fullName evidence="10">Sphingomyelin phosphodiesterase</fullName>
    </recommendedName>
</protein>
<dbReference type="Proteomes" id="UP001556367">
    <property type="component" value="Unassembled WGS sequence"/>
</dbReference>
<comment type="similarity">
    <text evidence="3 10">Belongs to the acid sphingomyelinase family.</text>
</comment>
<dbReference type="InterPro" id="IPR004843">
    <property type="entry name" value="Calcineurin-like_PHP"/>
</dbReference>
<name>A0ABR3JWS3_9AGAR</name>
<evidence type="ECO:0000256" key="1">
    <source>
        <dbReference type="ARBA" id="ARBA00001947"/>
    </source>
</evidence>
<evidence type="ECO:0000256" key="5">
    <source>
        <dbReference type="ARBA" id="ARBA00022723"/>
    </source>
</evidence>
<dbReference type="PANTHER" id="PTHR10340:SF34">
    <property type="entry name" value="SPHINGOMYELIN PHOSPHODIESTERASE"/>
    <property type="match status" value="1"/>
</dbReference>
<evidence type="ECO:0000259" key="12">
    <source>
        <dbReference type="Pfam" id="PF00149"/>
    </source>
</evidence>
<evidence type="ECO:0000313" key="15">
    <source>
        <dbReference type="Proteomes" id="UP001556367"/>
    </source>
</evidence>
<keyword evidence="4" id="KW-0964">Secreted</keyword>
<evidence type="ECO:0000256" key="7">
    <source>
        <dbReference type="ARBA" id="ARBA00022801"/>
    </source>
</evidence>
<dbReference type="SUPFAM" id="SSF56300">
    <property type="entry name" value="Metallo-dependent phosphatases"/>
    <property type="match status" value="1"/>
</dbReference>
<keyword evidence="9" id="KW-0325">Glycoprotein</keyword>
<accession>A0ABR3JWS3</accession>
<reference evidence="15" key="1">
    <citation type="submission" date="2024-06" db="EMBL/GenBank/DDBJ databases">
        <title>Multi-omics analyses provide insights into the biosynthesis of the anticancer antibiotic pleurotin in Hohenbuehelia grisea.</title>
        <authorList>
            <person name="Weaver J.A."/>
            <person name="Alberti F."/>
        </authorList>
    </citation>
    <scope>NUCLEOTIDE SEQUENCE [LARGE SCALE GENOMIC DNA]</scope>
    <source>
        <strain evidence="15">T-177</strain>
    </source>
</reference>
<keyword evidence="5" id="KW-0479">Metal-binding</keyword>
<dbReference type="CDD" id="cd00842">
    <property type="entry name" value="MPP_ASMase"/>
    <property type="match status" value="1"/>
</dbReference>
<dbReference type="InterPro" id="IPR045473">
    <property type="entry name" value="ASM_C"/>
</dbReference>
<comment type="cofactor">
    <cofactor evidence="1">
        <name>Zn(2+)</name>
        <dbReference type="ChEBI" id="CHEBI:29105"/>
    </cofactor>
</comment>
<evidence type="ECO:0000259" key="13">
    <source>
        <dbReference type="Pfam" id="PF19272"/>
    </source>
</evidence>